<reference evidence="3 4" key="1">
    <citation type="journal article" date="2020" name="Nature">
        <title>Six reference-quality genomes reveal evolution of bat adaptations.</title>
        <authorList>
            <person name="Jebb D."/>
            <person name="Huang Z."/>
            <person name="Pippel M."/>
            <person name="Hughes G.M."/>
            <person name="Lavrichenko K."/>
            <person name="Devanna P."/>
            <person name="Winkler S."/>
            <person name="Jermiin L.S."/>
            <person name="Skirmuntt E.C."/>
            <person name="Katzourakis A."/>
            <person name="Burkitt-Gray L."/>
            <person name="Ray D.A."/>
            <person name="Sullivan K.A.M."/>
            <person name="Roscito J.G."/>
            <person name="Kirilenko B.M."/>
            <person name="Davalos L.M."/>
            <person name="Corthals A.P."/>
            <person name="Power M.L."/>
            <person name="Jones G."/>
            <person name="Ransome R.D."/>
            <person name="Dechmann D.K.N."/>
            <person name="Locatelli A.G."/>
            <person name="Puechmaille S.J."/>
            <person name="Fedrigo O."/>
            <person name="Jarvis E.D."/>
            <person name="Hiller M."/>
            <person name="Vernes S.C."/>
            <person name="Myers E.W."/>
            <person name="Teeling E.C."/>
        </authorList>
    </citation>
    <scope>NUCLEOTIDE SEQUENCE [LARGE SCALE GENOMIC DNA]</scope>
    <source>
        <strain evidence="3">MRhiFer1</strain>
        <tissue evidence="3">Lung</tissue>
    </source>
</reference>
<feature type="compositionally biased region" description="Polar residues" evidence="2">
    <location>
        <begin position="1"/>
        <end position="12"/>
    </location>
</feature>
<evidence type="ECO:0000313" key="3">
    <source>
        <dbReference type="EMBL" id="KAF6345107.1"/>
    </source>
</evidence>
<dbReference type="Proteomes" id="UP000585614">
    <property type="component" value="Unassembled WGS sequence"/>
</dbReference>
<dbReference type="GO" id="GO:0005829">
    <property type="term" value="C:cytosol"/>
    <property type="evidence" value="ECO:0007669"/>
    <property type="project" value="TreeGrafter"/>
</dbReference>
<gene>
    <name evidence="3" type="ORF">mRhiFer1_011150</name>
</gene>
<dbReference type="EMBL" id="JACAGC010000009">
    <property type="protein sequence ID" value="KAF6345107.1"/>
    <property type="molecule type" value="Genomic_DNA"/>
</dbReference>
<dbReference type="PANTHER" id="PTHR43215">
    <property type="entry name" value="RADIAL SPOKE HEAD 1 HOMOLOG"/>
    <property type="match status" value="1"/>
</dbReference>
<name>A0A7J7X5Y2_RHIFE</name>
<dbReference type="AlphaFoldDB" id="A0A7J7X5Y2"/>
<evidence type="ECO:0000313" key="4">
    <source>
        <dbReference type="Proteomes" id="UP000585614"/>
    </source>
</evidence>
<dbReference type="Gene3D" id="2.20.110.10">
    <property type="entry name" value="Histone H3 K4-specific methyltransferase SET7/9 N-terminal domain"/>
    <property type="match status" value="1"/>
</dbReference>
<dbReference type="SUPFAM" id="SSF82185">
    <property type="entry name" value="Histone H3 K4-specific methyltransferase SET7/9 N-terminal domain"/>
    <property type="match status" value="1"/>
</dbReference>
<organism evidence="3 4">
    <name type="scientific">Rhinolophus ferrumequinum</name>
    <name type="common">Greater horseshoe bat</name>
    <dbReference type="NCBI Taxonomy" id="59479"/>
    <lineage>
        <taxon>Eukaryota</taxon>
        <taxon>Metazoa</taxon>
        <taxon>Chordata</taxon>
        <taxon>Craniata</taxon>
        <taxon>Vertebrata</taxon>
        <taxon>Euteleostomi</taxon>
        <taxon>Mammalia</taxon>
        <taxon>Eutheria</taxon>
        <taxon>Laurasiatheria</taxon>
        <taxon>Chiroptera</taxon>
        <taxon>Yinpterochiroptera</taxon>
        <taxon>Rhinolophoidea</taxon>
        <taxon>Rhinolophidae</taxon>
        <taxon>Rhinolophinae</taxon>
        <taxon>Rhinolophus</taxon>
    </lineage>
</organism>
<evidence type="ECO:0000256" key="1">
    <source>
        <dbReference type="ARBA" id="ARBA00022737"/>
    </source>
</evidence>
<evidence type="ECO:0000256" key="2">
    <source>
        <dbReference type="SAM" id="MobiDB-lite"/>
    </source>
</evidence>
<keyword evidence="1" id="KW-0677">Repeat</keyword>
<dbReference type="InterPro" id="IPR003409">
    <property type="entry name" value="MORN"/>
</dbReference>
<dbReference type="Pfam" id="PF02493">
    <property type="entry name" value="MORN"/>
    <property type="match status" value="5"/>
</dbReference>
<feature type="region of interest" description="Disordered" evidence="2">
    <location>
        <begin position="1"/>
        <end position="28"/>
    </location>
</feature>
<dbReference type="PANTHER" id="PTHR43215:SF14">
    <property type="entry name" value="RADIAL SPOKE HEAD 1 HOMOLOG"/>
    <property type="match status" value="1"/>
</dbReference>
<sequence length="162" mass="18034">MAAASQRSPTSRLQRRDSQGRPPQDGYGVYTYPNSFFRYEGEWRGGKTHGRGKLLFKDGSYYEGEFVDGEIMGEGCRLWASSGNTYSGQFVLGEPQGHGIMKYKAGGRYEGELSRGLREGLTSATSQGLQPRARRHMRQGTWMPARLLVPDSWAWVASGTCP</sequence>
<comment type="caution">
    <text evidence="3">The sequence shown here is derived from an EMBL/GenBank/DDBJ whole genome shotgun (WGS) entry which is preliminary data.</text>
</comment>
<accession>A0A7J7X5Y2</accession>
<protein>
    <submittedName>
        <fullName evidence="3">MORN repeat containing 1</fullName>
    </submittedName>
</protein>
<dbReference type="SMART" id="SM00698">
    <property type="entry name" value="MORN"/>
    <property type="match status" value="3"/>
</dbReference>
<proteinExistence type="predicted"/>